<evidence type="ECO:0000256" key="1">
    <source>
        <dbReference type="ARBA" id="ARBA00023015"/>
    </source>
</evidence>
<evidence type="ECO:0000256" key="2">
    <source>
        <dbReference type="ARBA" id="ARBA00023125"/>
    </source>
</evidence>
<reference evidence="5 6" key="1">
    <citation type="submission" date="2017-04" db="EMBL/GenBank/DDBJ databases">
        <authorList>
            <person name="Afonso C.L."/>
            <person name="Miller P.J."/>
            <person name="Scott M.A."/>
            <person name="Spackman E."/>
            <person name="Goraichik I."/>
            <person name="Dimitrov K.M."/>
            <person name="Suarez D.L."/>
            <person name="Swayne D.E."/>
        </authorList>
    </citation>
    <scope>NUCLEOTIDE SEQUENCE [LARGE SCALE GENOMIC DNA]</scope>
    <source>
        <strain evidence="5 6">DSM 12555</strain>
    </source>
</reference>
<dbReference type="InterPro" id="IPR036388">
    <property type="entry name" value="WH-like_DNA-bd_sf"/>
</dbReference>
<dbReference type="Proteomes" id="UP000192468">
    <property type="component" value="Unassembled WGS sequence"/>
</dbReference>
<proteinExistence type="predicted"/>
<dbReference type="PANTHER" id="PTHR42756">
    <property type="entry name" value="TRANSCRIPTIONAL REGULATOR, MARR"/>
    <property type="match status" value="1"/>
</dbReference>
<dbReference type="Gene3D" id="1.10.10.10">
    <property type="entry name" value="Winged helix-like DNA-binding domain superfamily/Winged helix DNA-binding domain"/>
    <property type="match status" value="1"/>
</dbReference>
<keyword evidence="6" id="KW-1185">Reference proteome</keyword>
<dbReference type="Pfam" id="PF12802">
    <property type="entry name" value="MarR_2"/>
    <property type="match status" value="1"/>
</dbReference>
<dbReference type="PROSITE" id="PS50995">
    <property type="entry name" value="HTH_MARR_2"/>
    <property type="match status" value="1"/>
</dbReference>
<dbReference type="AlphaFoldDB" id="A0A1W1XI78"/>
<name>A0A1W1XI78_9CLOT</name>
<accession>A0A1W1XI78</accession>
<evidence type="ECO:0000256" key="3">
    <source>
        <dbReference type="ARBA" id="ARBA00023163"/>
    </source>
</evidence>
<dbReference type="STRING" id="1121291.SAMN02745134_01934"/>
<protein>
    <submittedName>
        <fullName evidence="5">DNA-binding transcriptional regulator, MarR family</fullName>
    </submittedName>
</protein>
<keyword evidence="2 5" id="KW-0238">DNA-binding</keyword>
<dbReference type="GO" id="GO:0003677">
    <property type="term" value="F:DNA binding"/>
    <property type="evidence" value="ECO:0007669"/>
    <property type="project" value="UniProtKB-KW"/>
</dbReference>
<evidence type="ECO:0000259" key="4">
    <source>
        <dbReference type="PROSITE" id="PS50995"/>
    </source>
</evidence>
<dbReference type="InterPro" id="IPR036390">
    <property type="entry name" value="WH_DNA-bd_sf"/>
</dbReference>
<dbReference type="RefSeq" id="WP_084115537.1">
    <property type="nucleotide sequence ID" value="NZ_FWXH01000005.1"/>
</dbReference>
<sequence length="144" mass="16785">MKSKFTIGKINKINEASTKFFKKKIKEEHLPILENHATLFNILSEDGSKMLFNEISNIWKVSKSSLSDIINKYESQGLIKKCVCAEDKRSVYISLTSDAVYIKKRLQVMEKEFLDLLLYDFDDGQRKSFEDNIDKALKNITKMY</sequence>
<dbReference type="SMART" id="SM00347">
    <property type="entry name" value="HTH_MARR"/>
    <property type="match status" value="1"/>
</dbReference>
<evidence type="ECO:0000313" key="5">
    <source>
        <dbReference type="EMBL" id="SMC23484.1"/>
    </source>
</evidence>
<organism evidence="5 6">
    <name type="scientific">Clostridium acidisoli DSM 12555</name>
    <dbReference type="NCBI Taxonomy" id="1121291"/>
    <lineage>
        <taxon>Bacteria</taxon>
        <taxon>Bacillati</taxon>
        <taxon>Bacillota</taxon>
        <taxon>Clostridia</taxon>
        <taxon>Eubacteriales</taxon>
        <taxon>Clostridiaceae</taxon>
        <taxon>Clostridium</taxon>
    </lineage>
</organism>
<dbReference type="PANTHER" id="PTHR42756:SF1">
    <property type="entry name" value="TRANSCRIPTIONAL REPRESSOR OF EMRAB OPERON"/>
    <property type="match status" value="1"/>
</dbReference>
<keyword evidence="1" id="KW-0805">Transcription regulation</keyword>
<dbReference type="InterPro" id="IPR000835">
    <property type="entry name" value="HTH_MarR-typ"/>
</dbReference>
<feature type="domain" description="HTH marR-type" evidence="4">
    <location>
        <begin position="1"/>
        <end position="138"/>
    </location>
</feature>
<dbReference type="EMBL" id="FWXH01000005">
    <property type="protein sequence ID" value="SMC23484.1"/>
    <property type="molecule type" value="Genomic_DNA"/>
</dbReference>
<evidence type="ECO:0000313" key="6">
    <source>
        <dbReference type="Proteomes" id="UP000192468"/>
    </source>
</evidence>
<keyword evidence="3" id="KW-0804">Transcription</keyword>
<dbReference type="SUPFAM" id="SSF46785">
    <property type="entry name" value="Winged helix' DNA-binding domain"/>
    <property type="match status" value="1"/>
</dbReference>
<dbReference type="GO" id="GO:0003700">
    <property type="term" value="F:DNA-binding transcription factor activity"/>
    <property type="evidence" value="ECO:0007669"/>
    <property type="project" value="InterPro"/>
</dbReference>
<dbReference type="OrthoDB" id="9799747at2"/>
<gene>
    <name evidence="5" type="ORF">SAMN02745134_01934</name>
</gene>